<dbReference type="GeneID" id="303561876"/>
<dbReference type="GO" id="GO:0006282">
    <property type="term" value="P:regulation of DNA repair"/>
    <property type="evidence" value="ECO:0007669"/>
    <property type="project" value="UniProtKB-UniRule"/>
</dbReference>
<evidence type="ECO:0000313" key="10">
    <source>
        <dbReference type="EMBL" id="USS02126.1"/>
    </source>
</evidence>
<evidence type="ECO:0000313" key="11">
    <source>
        <dbReference type="Proteomes" id="UP000280586"/>
    </source>
</evidence>
<dbReference type="HAMAP" id="MF_01114">
    <property type="entry name" value="RecX"/>
    <property type="match status" value="1"/>
</dbReference>
<dbReference type="Pfam" id="PF21982">
    <property type="entry name" value="RecX_HTH1"/>
    <property type="match status" value="1"/>
</dbReference>
<dbReference type="Proteomes" id="UP001055437">
    <property type="component" value="Chromosome"/>
</dbReference>
<evidence type="ECO:0000256" key="5">
    <source>
        <dbReference type="HAMAP-Rule" id="MF_01114"/>
    </source>
</evidence>
<dbReference type="Pfam" id="PF02631">
    <property type="entry name" value="RecX_HTH2"/>
    <property type="match status" value="1"/>
</dbReference>
<dbReference type="Gene3D" id="1.10.10.10">
    <property type="entry name" value="Winged helix-like DNA-binding domain superfamily/Winged helix DNA-binding domain"/>
    <property type="match status" value="3"/>
</dbReference>
<dbReference type="InterPro" id="IPR053924">
    <property type="entry name" value="RecX_HTH_2nd"/>
</dbReference>
<dbReference type="InterPro" id="IPR053925">
    <property type="entry name" value="RecX_HTH_3rd"/>
</dbReference>
<evidence type="ECO:0000313" key="9">
    <source>
        <dbReference type="EMBL" id="AYE35526.1"/>
    </source>
</evidence>
<proteinExistence type="inferred from homology"/>
<dbReference type="Pfam" id="PF21981">
    <property type="entry name" value="RecX_HTH3"/>
    <property type="match status" value="1"/>
</dbReference>
<evidence type="ECO:0000256" key="2">
    <source>
        <dbReference type="ARBA" id="ARBA00009695"/>
    </source>
</evidence>
<reference evidence="9 11" key="1">
    <citation type="submission" date="2017-09" db="EMBL/GenBank/DDBJ databases">
        <authorList>
            <person name="Thomas P."/>
            <person name="Seyboldt C."/>
        </authorList>
    </citation>
    <scope>NUCLEOTIDE SEQUENCE [LARGE SCALE GENOMIC DNA]</scope>
    <source>
        <strain evidence="9 11">DSM 7534</strain>
    </source>
</reference>
<evidence type="ECO:0000259" key="8">
    <source>
        <dbReference type="Pfam" id="PF21982"/>
    </source>
</evidence>
<feature type="domain" description="RecX second three-helical" evidence="6">
    <location>
        <begin position="108"/>
        <end position="144"/>
    </location>
</feature>
<evidence type="ECO:0000313" key="12">
    <source>
        <dbReference type="Proteomes" id="UP001055437"/>
    </source>
</evidence>
<keyword evidence="4 5" id="KW-0963">Cytoplasm</keyword>
<evidence type="ECO:0000256" key="3">
    <source>
        <dbReference type="ARBA" id="ARBA00018111"/>
    </source>
</evidence>
<sequence>MNVITKIEVQKRNKDRVNIYINEEYAFSLSSELVYKEGLKLKQTIDIDKIKKVAKEDSYIKCKEAALRIVEKTYKTQKEIKDKLFLKGYDENTIDRTIEFLEEYNFIDDKNYTRMYVSDKIKKQGANKIKYELTKKGVSEELIKDQISNIDKDSEKEVAYLLAEKKYSILKKREGDKYKLSQKLYRFLISKGYEYDIVSEIVKKIVNNEEIY</sequence>
<gene>
    <name evidence="5 10" type="primary">recX</name>
    <name evidence="9" type="ORF">CP523_14400</name>
    <name evidence="10" type="ORF">NH397_06810</name>
</gene>
<organism evidence="9 11">
    <name type="scientific">Clostridium septicum</name>
    <dbReference type="NCBI Taxonomy" id="1504"/>
    <lineage>
        <taxon>Bacteria</taxon>
        <taxon>Bacillati</taxon>
        <taxon>Bacillota</taxon>
        <taxon>Clostridia</taxon>
        <taxon>Eubacteriales</taxon>
        <taxon>Clostridiaceae</taxon>
        <taxon>Clostridium</taxon>
    </lineage>
</organism>
<dbReference type="PANTHER" id="PTHR33602">
    <property type="entry name" value="REGULATORY PROTEIN RECX FAMILY PROTEIN"/>
    <property type="match status" value="1"/>
</dbReference>
<comment type="function">
    <text evidence="5">Modulates RecA activity.</text>
</comment>
<protein>
    <recommendedName>
        <fullName evidence="3 5">Regulatory protein RecX</fullName>
    </recommendedName>
</protein>
<name>A0A9N7JP87_CLOSE</name>
<dbReference type="PANTHER" id="PTHR33602:SF1">
    <property type="entry name" value="REGULATORY PROTEIN RECX FAMILY PROTEIN"/>
    <property type="match status" value="1"/>
</dbReference>
<evidence type="ECO:0000259" key="7">
    <source>
        <dbReference type="Pfam" id="PF21981"/>
    </source>
</evidence>
<dbReference type="InterPro" id="IPR053926">
    <property type="entry name" value="RecX_HTH_1st"/>
</dbReference>
<accession>A0A9N7JP87</accession>
<dbReference type="AlphaFoldDB" id="A0A9N7JP87"/>
<reference evidence="10" key="2">
    <citation type="submission" date="2022-06" db="EMBL/GenBank/DDBJ databases">
        <authorList>
            <person name="Holder M.E."/>
            <person name="Ajami N.J."/>
            <person name="Petrosino J.F."/>
        </authorList>
    </citation>
    <scope>NUCLEOTIDE SEQUENCE</scope>
    <source>
        <strain evidence="10">RMA 8861</strain>
    </source>
</reference>
<evidence type="ECO:0000259" key="6">
    <source>
        <dbReference type="Pfam" id="PF02631"/>
    </source>
</evidence>
<dbReference type="OrthoDB" id="5421057at2"/>
<feature type="domain" description="RecX third three-helical" evidence="7">
    <location>
        <begin position="156"/>
        <end position="201"/>
    </location>
</feature>
<dbReference type="InterPro" id="IPR036388">
    <property type="entry name" value="WH-like_DNA-bd_sf"/>
</dbReference>
<dbReference type="EMBL" id="CP099799">
    <property type="protein sequence ID" value="USS02126.1"/>
    <property type="molecule type" value="Genomic_DNA"/>
</dbReference>
<dbReference type="KEGG" id="csep:CP523_14400"/>
<dbReference type="RefSeq" id="WP_066676807.1">
    <property type="nucleotide sequence ID" value="NZ_CABMIZ010000019.1"/>
</dbReference>
<feature type="domain" description="RecX first three-helical" evidence="8">
    <location>
        <begin position="62"/>
        <end position="101"/>
    </location>
</feature>
<dbReference type="Proteomes" id="UP000280586">
    <property type="component" value="Chromosome"/>
</dbReference>
<evidence type="ECO:0000256" key="4">
    <source>
        <dbReference type="ARBA" id="ARBA00022490"/>
    </source>
</evidence>
<comment type="similarity">
    <text evidence="2 5">Belongs to the RecX family.</text>
</comment>
<keyword evidence="12" id="KW-1185">Reference proteome</keyword>
<dbReference type="NCBIfam" id="NF001058">
    <property type="entry name" value="PRK00117.4-1"/>
    <property type="match status" value="1"/>
</dbReference>
<evidence type="ECO:0000256" key="1">
    <source>
        <dbReference type="ARBA" id="ARBA00004496"/>
    </source>
</evidence>
<dbReference type="GO" id="GO:0005737">
    <property type="term" value="C:cytoplasm"/>
    <property type="evidence" value="ECO:0007669"/>
    <property type="project" value="UniProtKB-SubCell"/>
</dbReference>
<dbReference type="InterPro" id="IPR003783">
    <property type="entry name" value="Regulatory_RecX"/>
</dbReference>
<comment type="subcellular location">
    <subcellularLocation>
        <location evidence="1 5">Cytoplasm</location>
    </subcellularLocation>
</comment>
<dbReference type="EMBL" id="CP023671">
    <property type="protein sequence ID" value="AYE35526.1"/>
    <property type="molecule type" value="Genomic_DNA"/>
</dbReference>